<keyword evidence="1" id="KW-1133">Transmembrane helix</keyword>
<protein>
    <submittedName>
        <fullName evidence="2">O-antigen polymerase</fullName>
    </submittedName>
</protein>
<feature type="transmembrane region" description="Helical" evidence="1">
    <location>
        <begin position="286"/>
        <end position="307"/>
    </location>
</feature>
<sequence length="384" mass="44770">MFILSMAIPLFFISLYWYRLSHQAQIAFRSLFIIFFSICFVSYYTNGVDWSVYYLRFMEGGGLFTSFEFGFVIFLKLLLIVSDNNFGLTILLYYVLCFVLLSLILKKYRANEPLFWGCLLLLFGYNLFLEQLRQLLACIIVFYAILKYNQNKNITALCILVIIASTFHVSAIIILPTIFLISFRNVTTFVIITVFSITGIVLFMIALYSAVSSLAAINFVFAKIDYYLRQNAVGLNFGWLNILDALFILFYIRYRYVIDKQINVKILVRIIFVGSVIHLFSSSITFLARVCFYFYFVGIYIYCYSLNSKAPRVFAIKNFNTLVLAAFVNVMLLLNFASYFRNEQAPVGFNNMNLQFFNTFNDNFLRTNAYDKYFKAMQDSVDYL</sequence>
<feature type="transmembrane region" description="Helical" evidence="1">
    <location>
        <begin position="188"/>
        <end position="221"/>
    </location>
</feature>
<keyword evidence="1" id="KW-0472">Membrane</keyword>
<feature type="transmembrane region" description="Helical" evidence="1">
    <location>
        <begin position="86"/>
        <end position="105"/>
    </location>
</feature>
<dbReference type="RefSeq" id="WP_125317471.1">
    <property type="nucleotide sequence ID" value="NZ_CP030781.1"/>
</dbReference>
<dbReference type="EMBL" id="LC494353">
    <property type="protein sequence ID" value="BBM63104.1"/>
    <property type="molecule type" value="Genomic_DNA"/>
</dbReference>
<evidence type="ECO:0000256" key="1">
    <source>
        <dbReference type="SAM" id="Phobius"/>
    </source>
</evidence>
<dbReference type="Pfam" id="PF14897">
    <property type="entry name" value="EpsG"/>
    <property type="match status" value="1"/>
</dbReference>
<dbReference type="InterPro" id="IPR049458">
    <property type="entry name" value="EpsG-like"/>
</dbReference>
<accession>A0A5A4U8A9</accession>
<evidence type="ECO:0000313" key="2">
    <source>
        <dbReference type="EMBL" id="BBM63104.1"/>
    </source>
</evidence>
<name>A0A5A4U8A9_ESCAL</name>
<gene>
    <name evidence="2" type="primary">wzy</name>
</gene>
<dbReference type="AlphaFoldDB" id="A0A5A4U8A9"/>
<reference evidence="2" key="1">
    <citation type="submission" date="2019-07" db="EMBL/GenBank/DDBJ databases">
        <title>Overview of O-antigen diversity of Escherichia albertii, an emerging enteropathogen; genetic structure, serology, and development of O-genotyping method.</title>
        <authorList>
            <person name="Ooka T."/>
            <person name="Seto K."/>
            <person name="Ogura Y."/>
            <person name="Iguchi A."/>
            <person name="Imura N."/>
            <person name="Honda M."/>
            <person name="Etoh Y."/>
            <person name="Ikeda T."/>
            <person name="Sugitani W."/>
            <person name="Konno T."/>
            <person name="Kawano K."/>
            <person name="Kudo Y."/>
            <person name="Murakami K."/>
            <person name="Hayashi T."/>
            <person name="Nishi J."/>
        </authorList>
    </citation>
    <scope>NUCLEOTIDE SEQUENCE</scope>
    <source>
        <strain evidence="2">07-3866</strain>
    </source>
</reference>
<organism evidence="2">
    <name type="scientific">Escherichia albertii</name>
    <dbReference type="NCBI Taxonomy" id="208962"/>
    <lineage>
        <taxon>Bacteria</taxon>
        <taxon>Pseudomonadati</taxon>
        <taxon>Pseudomonadota</taxon>
        <taxon>Gammaproteobacteria</taxon>
        <taxon>Enterobacterales</taxon>
        <taxon>Enterobacteriaceae</taxon>
        <taxon>Escherichia</taxon>
    </lineage>
</organism>
<feature type="transmembrane region" description="Helical" evidence="1">
    <location>
        <begin position="26"/>
        <end position="45"/>
    </location>
</feature>
<feature type="transmembrane region" description="Helical" evidence="1">
    <location>
        <begin position="233"/>
        <end position="252"/>
    </location>
</feature>
<proteinExistence type="predicted"/>
<feature type="transmembrane region" description="Helical" evidence="1">
    <location>
        <begin position="57"/>
        <end position="80"/>
    </location>
</feature>
<feature type="transmembrane region" description="Helical" evidence="1">
    <location>
        <begin position="154"/>
        <end position="181"/>
    </location>
</feature>
<keyword evidence="1" id="KW-0812">Transmembrane</keyword>
<feature type="transmembrane region" description="Helical" evidence="1">
    <location>
        <begin position="319"/>
        <end position="340"/>
    </location>
</feature>